<feature type="non-terminal residue" evidence="1">
    <location>
        <position position="1"/>
    </location>
</feature>
<gene>
    <name evidence="1" type="ORF">Fcan01_16547</name>
</gene>
<dbReference type="AlphaFoldDB" id="A0A226DSM3"/>
<sequence>YIISAKMCFSESTIHVFIVILLSHLHLINTLSLNSLISKISTSHEINFRLSFHPTSPRRLVLNSCFDLQLIKGYSITVFYSLERASNSQDDEEYDPVGKEGYYLHVPPTRYGGQKTKIFITIARNMNDLSFKIAQSGHALRNDRNVIFYNVANSGEIKGQVGDLSKLGFTCPMTFITVTNLEIALGHQLCYLCPSNDRLVELSINTLQYPAKVGEIHTKLSSNGRGAKIAFKKSRDYFATEESIRKNPKLANCQKYFDSEPGCQNNYPIYEIMKERLNASIEEWSTCPPLDDRDEYEWAPLYLCERPITMSQPQQFSDYLHPLLLAFFQRELYLIYCINKADYAAPSWAWVTTPFDNPTWLCLLTTFALFAIIGRRLSMMFDALYFFIYIGPRNFNHWKNPAVFLGLAVTSFLSYHYEAFMTTSITAPLELHVFLDIKEAIDNGFRLIIADLNVLSGLKLLMGVEIKQQIERNLSDGDVVLDVGIEQLNQPFNVTWRDKMASIKGTIYIYDTLAYKVKKDKVVSQGDNVLCFVIRKPFGPFTVTVNGYSSMAASWFLQNAKLFNGPSGIYRMFQERYFTKVARRLGKDRIKMLSLKYNGEGEVAAQIRLKLYSNFDIA</sequence>
<organism evidence="1 2">
    <name type="scientific">Folsomia candida</name>
    <name type="common">Springtail</name>
    <dbReference type="NCBI Taxonomy" id="158441"/>
    <lineage>
        <taxon>Eukaryota</taxon>
        <taxon>Metazoa</taxon>
        <taxon>Ecdysozoa</taxon>
        <taxon>Arthropoda</taxon>
        <taxon>Hexapoda</taxon>
        <taxon>Collembola</taxon>
        <taxon>Entomobryomorpha</taxon>
        <taxon>Isotomoidea</taxon>
        <taxon>Isotomidae</taxon>
        <taxon>Proisotominae</taxon>
        <taxon>Folsomia</taxon>
    </lineage>
</organism>
<protein>
    <submittedName>
        <fullName evidence="1">Uncharacterized protein</fullName>
    </submittedName>
</protein>
<proteinExistence type="predicted"/>
<accession>A0A226DSM3</accession>
<dbReference type="EMBL" id="LNIX01000011">
    <property type="protein sequence ID" value="OXA48485.1"/>
    <property type="molecule type" value="Genomic_DNA"/>
</dbReference>
<reference evidence="1 2" key="1">
    <citation type="submission" date="2015-12" db="EMBL/GenBank/DDBJ databases">
        <title>The genome of Folsomia candida.</title>
        <authorList>
            <person name="Faddeeva A."/>
            <person name="Derks M.F."/>
            <person name="Anvar Y."/>
            <person name="Smit S."/>
            <person name="Van Straalen N."/>
            <person name="Roelofs D."/>
        </authorList>
    </citation>
    <scope>NUCLEOTIDE SEQUENCE [LARGE SCALE GENOMIC DNA]</scope>
    <source>
        <strain evidence="1 2">VU population</strain>
        <tissue evidence="1">Whole body</tissue>
    </source>
</reference>
<comment type="caution">
    <text evidence="1">The sequence shown here is derived from an EMBL/GenBank/DDBJ whole genome shotgun (WGS) entry which is preliminary data.</text>
</comment>
<evidence type="ECO:0000313" key="1">
    <source>
        <dbReference type="EMBL" id="OXA48485.1"/>
    </source>
</evidence>
<name>A0A226DSM3_FOLCA</name>
<evidence type="ECO:0000313" key="2">
    <source>
        <dbReference type="Proteomes" id="UP000198287"/>
    </source>
</evidence>
<keyword evidence="2" id="KW-1185">Reference proteome</keyword>
<dbReference type="Proteomes" id="UP000198287">
    <property type="component" value="Unassembled WGS sequence"/>
</dbReference>